<dbReference type="GO" id="GO:0006644">
    <property type="term" value="P:phospholipid metabolic process"/>
    <property type="evidence" value="ECO:0007669"/>
    <property type="project" value="InterPro"/>
</dbReference>
<comment type="subcellular location">
    <subcellularLocation>
        <location evidence="1">Secreted</location>
    </subcellularLocation>
</comment>
<dbReference type="EMBL" id="SMAN01000002">
    <property type="protein sequence ID" value="TCT26384.1"/>
    <property type="molecule type" value="Genomic_DNA"/>
</dbReference>
<dbReference type="OrthoDB" id="5125543at2"/>
<dbReference type="GO" id="GO:0004623">
    <property type="term" value="F:phospholipase A2 activity"/>
    <property type="evidence" value="ECO:0007669"/>
    <property type="project" value="InterPro"/>
</dbReference>
<dbReference type="SUPFAM" id="SSF48619">
    <property type="entry name" value="Phospholipase A2, PLA2"/>
    <property type="match status" value="1"/>
</dbReference>
<dbReference type="GO" id="GO:0050482">
    <property type="term" value="P:arachidonate secretion"/>
    <property type="evidence" value="ECO:0007669"/>
    <property type="project" value="InterPro"/>
</dbReference>
<proteinExistence type="predicted"/>
<keyword evidence="2" id="KW-0964">Secreted</keyword>
<comment type="caution">
    <text evidence="3">The sequence shown here is derived from an EMBL/GenBank/DDBJ whole genome shotgun (WGS) entry which is preliminary data.</text>
</comment>
<evidence type="ECO:0000313" key="3">
    <source>
        <dbReference type="EMBL" id="TCT26384.1"/>
    </source>
</evidence>
<dbReference type="RefSeq" id="WP_132370747.1">
    <property type="nucleotide sequence ID" value="NZ_SMAN01000002.1"/>
</dbReference>
<reference evidence="3 4" key="1">
    <citation type="submission" date="2019-03" db="EMBL/GenBank/DDBJ databases">
        <title>Genomic Encyclopedia of Type Strains, Phase IV (KMG-IV): sequencing the most valuable type-strain genomes for metagenomic binning, comparative biology and taxonomic classification.</title>
        <authorList>
            <person name="Goeker M."/>
        </authorList>
    </citation>
    <scope>NUCLEOTIDE SEQUENCE [LARGE SCALE GENOMIC DNA]</scope>
    <source>
        <strain evidence="3 4">DSM 25894</strain>
    </source>
</reference>
<dbReference type="Gene3D" id="1.20.90.10">
    <property type="entry name" value="Phospholipase A2 domain"/>
    <property type="match status" value="1"/>
</dbReference>
<dbReference type="Proteomes" id="UP000294650">
    <property type="component" value="Unassembled WGS sequence"/>
</dbReference>
<evidence type="ECO:0000256" key="2">
    <source>
        <dbReference type="ARBA" id="ARBA00022525"/>
    </source>
</evidence>
<dbReference type="AlphaFoldDB" id="A0A4R3NA93"/>
<organism evidence="3 4">
    <name type="scientific">Melghiribacillus thermohalophilus</name>
    <dbReference type="NCBI Taxonomy" id="1324956"/>
    <lineage>
        <taxon>Bacteria</taxon>
        <taxon>Bacillati</taxon>
        <taxon>Bacillota</taxon>
        <taxon>Bacilli</taxon>
        <taxon>Bacillales</taxon>
        <taxon>Bacillaceae</taxon>
        <taxon>Melghiribacillus</taxon>
    </lineage>
</organism>
<evidence type="ECO:0000256" key="1">
    <source>
        <dbReference type="ARBA" id="ARBA00004613"/>
    </source>
</evidence>
<evidence type="ECO:0000313" key="4">
    <source>
        <dbReference type="Proteomes" id="UP000294650"/>
    </source>
</evidence>
<dbReference type="PROSITE" id="PS00118">
    <property type="entry name" value="PA2_HIS"/>
    <property type="match status" value="1"/>
</dbReference>
<dbReference type="GO" id="GO:0005576">
    <property type="term" value="C:extracellular region"/>
    <property type="evidence" value="ECO:0007669"/>
    <property type="project" value="UniProtKB-SubCell"/>
</dbReference>
<name>A0A4R3NA93_9BACI</name>
<dbReference type="InterPro" id="IPR036444">
    <property type="entry name" value="PLipase_A2_dom_sf"/>
</dbReference>
<accession>A0A4R3NA93</accession>
<sequence>MQHMENFRFDGEQAEVIQAIKFDVVKHEDVISAKTLYLKVNDNVHIRYIVRHLNGDVETTNDFFIGEVSRLDEENNIIVTNFRARHDNYVSSFESQLTEEAIALGVEAERKAKEEFPFDESYVPGMLLNQEVGAEAWYQGCLPGGYVWCGDDCGGSAACWSSTPGVNGLDNCCKTHDCCYSRLGVSYPNCYCDQKLCDCSQAAPFAWNKAIVQSAMCFVC</sequence>
<keyword evidence="4" id="KW-1185">Reference proteome</keyword>
<dbReference type="InterPro" id="IPR033113">
    <property type="entry name" value="PLA2_histidine"/>
</dbReference>
<gene>
    <name evidence="3" type="ORF">EDD68_10286</name>
</gene>
<protein>
    <submittedName>
        <fullName evidence="3">Uncharacterized protein</fullName>
    </submittedName>
</protein>